<dbReference type="AlphaFoldDB" id="A0A6J1SX09"/>
<evidence type="ECO:0000313" key="2">
    <source>
        <dbReference type="RefSeq" id="XP_026285412.2"/>
    </source>
</evidence>
<organism evidence="1 2">
    <name type="scientific">Frankliniella occidentalis</name>
    <name type="common">Western flower thrips</name>
    <name type="synonym">Euthrips occidentalis</name>
    <dbReference type="NCBI Taxonomy" id="133901"/>
    <lineage>
        <taxon>Eukaryota</taxon>
        <taxon>Metazoa</taxon>
        <taxon>Ecdysozoa</taxon>
        <taxon>Arthropoda</taxon>
        <taxon>Hexapoda</taxon>
        <taxon>Insecta</taxon>
        <taxon>Pterygota</taxon>
        <taxon>Neoptera</taxon>
        <taxon>Paraneoptera</taxon>
        <taxon>Thysanoptera</taxon>
        <taxon>Terebrantia</taxon>
        <taxon>Thripoidea</taxon>
        <taxon>Thripidae</taxon>
        <taxon>Frankliniella</taxon>
    </lineage>
</organism>
<gene>
    <name evidence="2" type="primary">LOC113211299</name>
</gene>
<dbReference type="KEGG" id="foc:113211299"/>
<proteinExistence type="predicted"/>
<reference evidence="2" key="1">
    <citation type="submission" date="2025-08" db="UniProtKB">
        <authorList>
            <consortium name="RefSeq"/>
        </authorList>
    </citation>
    <scope>IDENTIFICATION</scope>
    <source>
        <tissue evidence="2">Whole organism</tissue>
    </source>
</reference>
<name>A0A6J1SX09_FRAOC</name>
<dbReference type="RefSeq" id="XP_026285412.2">
    <property type="nucleotide sequence ID" value="XM_026429627.2"/>
</dbReference>
<dbReference type="Proteomes" id="UP000504606">
    <property type="component" value="Unplaced"/>
</dbReference>
<dbReference type="OrthoDB" id="8220541at2759"/>
<evidence type="ECO:0000313" key="1">
    <source>
        <dbReference type="Proteomes" id="UP000504606"/>
    </source>
</evidence>
<sequence length="212" mass="23587">MDLQDVSMSRPGEKLQQKAAVLRDALGVTRLVELYGQFDPAWCLALLESAAPTLEQLSVWDLDEAHLRVVHAMPRLRRLAVWSMVGLLDAQPPVLPALAQGHTGLQWLRVKGLPRATTLSLMRAHGHSLEDLQLVVGTTFDGEWPQSGCSDLHSLIQQCGLRVLRRLVMWYTSPGIIHEAAPCRQQRGRMRRVLPGAKVLCNVCDHLPGDPF</sequence>
<protein>
    <submittedName>
        <fullName evidence="2">Uncharacterized protein LOC113211299</fullName>
    </submittedName>
</protein>
<dbReference type="GeneID" id="113211299"/>
<keyword evidence="1" id="KW-1185">Reference proteome</keyword>
<accession>A0A6J1SX09</accession>